<dbReference type="AlphaFoldDB" id="A0AAD4ZEW4"/>
<comment type="catalytic activity">
    <reaction evidence="11">
        <text>myo-inositol + O2 = D-glucuronate + H2O + H(+)</text>
        <dbReference type="Rhea" id="RHEA:23696"/>
        <dbReference type="ChEBI" id="CHEBI:15377"/>
        <dbReference type="ChEBI" id="CHEBI:15378"/>
        <dbReference type="ChEBI" id="CHEBI:15379"/>
        <dbReference type="ChEBI" id="CHEBI:17268"/>
        <dbReference type="ChEBI" id="CHEBI:58720"/>
        <dbReference type="EC" id="1.13.99.1"/>
    </reaction>
</comment>
<keyword evidence="8 11" id="KW-0560">Oxidoreductase</keyword>
<keyword evidence="7 10" id="KW-0479">Metal-binding</keyword>
<evidence type="ECO:0000256" key="9">
    <source>
        <dbReference type="ARBA" id="ARBA00023004"/>
    </source>
</evidence>
<gene>
    <name evidence="13" type="ORF">L3X38_012089</name>
</gene>
<dbReference type="EC" id="1.13.99.1" evidence="4 11"/>
<dbReference type="InterPro" id="IPR007828">
    <property type="entry name" value="Inositol_oxygenase"/>
</dbReference>
<proteinExistence type="inferred from homology"/>
<evidence type="ECO:0000313" key="13">
    <source>
        <dbReference type="EMBL" id="KAI5344212.1"/>
    </source>
</evidence>
<dbReference type="GO" id="GO:0019310">
    <property type="term" value="P:inositol catabolic process"/>
    <property type="evidence" value="ECO:0007669"/>
    <property type="project" value="UniProtKB-UniRule"/>
</dbReference>
<dbReference type="Pfam" id="PF05153">
    <property type="entry name" value="MIOX"/>
    <property type="match status" value="1"/>
</dbReference>
<dbReference type="GO" id="GO:0005737">
    <property type="term" value="C:cytoplasm"/>
    <property type="evidence" value="ECO:0007669"/>
    <property type="project" value="UniProtKB-SubCell"/>
</dbReference>
<organism evidence="13 14">
    <name type="scientific">Prunus dulcis</name>
    <name type="common">Almond</name>
    <name type="synonym">Amygdalus dulcis</name>
    <dbReference type="NCBI Taxonomy" id="3755"/>
    <lineage>
        <taxon>Eukaryota</taxon>
        <taxon>Viridiplantae</taxon>
        <taxon>Streptophyta</taxon>
        <taxon>Embryophyta</taxon>
        <taxon>Tracheophyta</taxon>
        <taxon>Spermatophyta</taxon>
        <taxon>Magnoliopsida</taxon>
        <taxon>eudicotyledons</taxon>
        <taxon>Gunneridae</taxon>
        <taxon>Pentapetalae</taxon>
        <taxon>rosids</taxon>
        <taxon>fabids</taxon>
        <taxon>Rosales</taxon>
        <taxon>Rosaceae</taxon>
        <taxon>Amygdaloideae</taxon>
        <taxon>Amygdaleae</taxon>
        <taxon>Prunus</taxon>
    </lineage>
</organism>
<evidence type="ECO:0000259" key="12">
    <source>
        <dbReference type="Pfam" id="PF25597"/>
    </source>
</evidence>
<sequence length="340" mass="37993">MNKEDQKNLKWLKIINKYDLYSKSKVRVDVEKTVAGSTIVNPAYTTSVQQDQLILSWINSSLTPSVLSTVSRNQTSRTTWQALEHRYASTFQNKILHLRNELLRTMKGDLSVSDYPDSMNVIHDNLALSGKLVDDDELVQIIMNNLGLAYEMIVSVVKASDTPITCDTLEDLLLIDEGQLTEQTVPLPENGPMAFVAAPGHGSARGQGRGAAWPTRGGFPNQRGGVSSGYSLNHQGYKCLDLSTRRIYVSRHVLFDEDSFPFKDLTSSKGGSFSSSNYNPDALFVFHESTNESHMVTRSQLGVRKPNPKYALNATIDVTYHEPICYSQAVKHEKWRQAMS</sequence>
<dbReference type="EMBL" id="JAJFAZ020000002">
    <property type="protein sequence ID" value="KAI5344212.1"/>
    <property type="molecule type" value="Genomic_DNA"/>
</dbReference>
<keyword evidence="14" id="KW-1185">Reference proteome</keyword>
<feature type="domain" description="Retroviral polymerase SH3-like" evidence="12">
    <location>
        <begin position="227"/>
        <end position="265"/>
    </location>
</feature>
<comment type="caution">
    <text evidence="13">The sequence shown here is derived from an EMBL/GenBank/DDBJ whole genome shotgun (WGS) entry which is preliminary data.</text>
</comment>
<dbReference type="InterPro" id="IPR057670">
    <property type="entry name" value="SH3_retrovirus"/>
</dbReference>
<evidence type="ECO:0000256" key="5">
    <source>
        <dbReference type="ARBA" id="ARBA00022490"/>
    </source>
</evidence>
<protein>
    <recommendedName>
        <fullName evidence="4 11">Inositol oxygenase</fullName>
        <ecNumber evidence="4 11">1.13.99.1</ecNumber>
    </recommendedName>
    <alternativeName>
        <fullName evidence="11">Myo-inositol oxygenase</fullName>
    </alternativeName>
</protein>
<dbReference type="GO" id="GO:0050113">
    <property type="term" value="F:inositol oxygenase activity"/>
    <property type="evidence" value="ECO:0007669"/>
    <property type="project" value="UniProtKB-UniRule"/>
</dbReference>
<dbReference type="Proteomes" id="UP001054821">
    <property type="component" value="Chromosome 2"/>
</dbReference>
<evidence type="ECO:0000256" key="4">
    <source>
        <dbReference type="ARBA" id="ARBA00011919"/>
    </source>
</evidence>
<dbReference type="PANTHER" id="PTHR47481:SF30">
    <property type="entry name" value="CCHC-TYPE DOMAIN-CONTAINING PROTEIN"/>
    <property type="match status" value="1"/>
</dbReference>
<accession>A0AAD4ZEW4</accession>
<comment type="cofactor">
    <cofactor evidence="10 11">
        <name>Fe cation</name>
        <dbReference type="ChEBI" id="CHEBI:24875"/>
    </cofactor>
    <text evidence="10 11">Binds 2 iron ions per subunit.</text>
</comment>
<evidence type="ECO:0000256" key="10">
    <source>
        <dbReference type="PIRSR" id="PIRSR607828-2"/>
    </source>
</evidence>
<keyword evidence="6" id="KW-0060">Ascorbate biosynthesis</keyword>
<dbReference type="PANTHER" id="PTHR47481">
    <property type="match status" value="1"/>
</dbReference>
<evidence type="ECO:0000256" key="3">
    <source>
        <dbReference type="ARBA" id="ARBA00005286"/>
    </source>
</evidence>
<dbReference type="Pfam" id="PF14223">
    <property type="entry name" value="Retrotran_gag_2"/>
    <property type="match status" value="1"/>
</dbReference>
<comment type="pathway">
    <text evidence="2 11">Polyol metabolism; myo-inositol degradation into D-glucuronate; D-glucuronate from myo-inositol: step 1/1.</text>
</comment>
<feature type="binding site" evidence="10">
    <location>
        <position position="19"/>
    </location>
    <ligand>
        <name>Fe cation</name>
        <dbReference type="ChEBI" id="CHEBI:24875"/>
        <label>1</label>
    </ligand>
</feature>
<evidence type="ECO:0000256" key="7">
    <source>
        <dbReference type="ARBA" id="ARBA00022723"/>
    </source>
</evidence>
<dbReference type="Pfam" id="PF25597">
    <property type="entry name" value="SH3_retrovirus"/>
    <property type="match status" value="1"/>
</dbReference>
<dbReference type="GO" id="GO:0019853">
    <property type="term" value="P:L-ascorbic acid biosynthetic process"/>
    <property type="evidence" value="ECO:0007669"/>
    <property type="project" value="UniProtKB-KW"/>
</dbReference>
<dbReference type="GO" id="GO:0005506">
    <property type="term" value="F:iron ion binding"/>
    <property type="evidence" value="ECO:0007669"/>
    <property type="project" value="InterPro"/>
</dbReference>
<evidence type="ECO:0000256" key="8">
    <source>
        <dbReference type="ARBA" id="ARBA00023002"/>
    </source>
</evidence>
<evidence type="ECO:0000256" key="11">
    <source>
        <dbReference type="RuleBase" id="RU367039"/>
    </source>
</evidence>
<dbReference type="SUPFAM" id="SSF109604">
    <property type="entry name" value="HD-domain/PDEase-like"/>
    <property type="match status" value="1"/>
</dbReference>
<reference evidence="13 14" key="1">
    <citation type="journal article" date="2022" name="G3 (Bethesda)">
        <title>Whole-genome sequence and methylome profiling of the almond [Prunus dulcis (Mill.) D.A. Webb] cultivar 'Nonpareil'.</title>
        <authorList>
            <person name="D'Amico-Willman K.M."/>
            <person name="Ouma W.Z."/>
            <person name="Meulia T."/>
            <person name="Sideli G.M."/>
            <person name="Gradziel T.M."/>
            <person name="Fresnedo-Ramirez J."/>
        </authorList>
    </citation>
    <scope>NUCLEOTIDE SEQUENCE [LARGE SCALE GENOMIC DNA]</scope>
    <source>
        <strain evidence="13">Clone GOH B32 T37-40</strain>
    </source>
</reference>
<keyword evidence="5 11" id="KW-0963">Cytoplasm</keyword>
<name>A0AAD4ZEW4_PRUDU</name>
<evidence type="ECO:0000256" key="6">
    <source>
        <dbReference type="ARBA" id="ARBA00022644"/>
    </source>
</evidence>
<evidence type="ECO:0000256" key="1">
    <source>
        <dbReference type="ARBA" id="ARBA00004496"/>
    </source>
</evidence>
<evidence type="ECO:0000256" key="2">
    <source>
        <dbReference type="ARBA" id="ARBA00005167"/>
    </source>
</evidence>
<comment type="subcellular location">
    <subcellularLocation>
        <location evidence="1 11">Cytoplasm</location>
    </subcellularLocation>
</comment>
<keyword evidence="9 10" id="KW-0408">Iron</keyword>
<evidence type="ECO:0000313" key="14">
    <source>
        <dbReference type="Proteomes" id="UP001054821"/>
    </source>
</evidence>
<comment type="similarity">
    <text evidence="3 11">Belongs to the myo-inositol oxygenase family.</text>
</comment>